<protein>
    <submittedName>
        <fullName evidence="2">Uncharacterized protein</fullName>
    </submittedName>
</protein>
<evidence type="ECO:0000256" key="1">
    <source>
        <dbReference type="SAM" id="MobiDB-lite"/>
    </source>
</evidence>
<dbReference type="EMBL" id="CM003528">
    <property type="protein sequence ID" value="RCV06314.1"/>
    <property type="molecule type" value="Genomic_DNA"/>
</dbReference>
<organism evidence="2">
    <name type="scientific">Setaria italica</name>
    <name type="common">Foxtail millet</name>
    <name type="synonym">Panicum italicum</name>
    <dbReference type="NCBI Taxonomy" id="4555"/>
    <lineage>
        <taxon>Eukaryota</taxon>
        <taxon>Viridiplantae</taxon>
        <taxon>Streptophyta</taxon>
        <taxon>Embryophyta</taxon>
        <taxon>Tracheophyta</taxon>
        <taxon>Spermatophyta</taxon>
        <taxon>Magnoliopsida</taxon>
        <taxon>Liliopsida</taxon>
        <taxon>Poales</taxon>
        <taxon>Poaceae</taxon>
        <taxon>PACMAD clade</taxon>
        <taxon>Panicoideae</taxon>
        <taxon>Panicodae</taxon>
        <taxon>Paniceae</taxon>
        <taxon>Cenchrinae</taxon>
        <taxon>Setaria</taxon>
    </lineage>
</organism>
<proteinExistence type="predicted"/>
<reference evidence="2" key="1">
    <citation type="journal article" date="2012" name="Nat. Biotechnol.">
        <title>Reference genome sequence of the model plant Setaria.</title>
        <authorList>
            <person name="Bennetzen J.L."/>
            <person name="Schmutz J."/>
            <person name="Wang H."/>
            <person name="Percifield R."/>
            <person name="Hawkins J."/>
            <person name="Pontaroli A.C."/>
            <person name="Estep M."/>
            <person name="Feng L."/>
            <person name="Vaughn J.N."/>
            <person name="Grimwood J."/>
            <person name="Jenkins J."/>
            <person name="Barry K."/>
            <person name="Lindquist E."/>
            <person name="Hellsten U."/>
            <person name="Deshpande S."/>
            <person name="Wang X."/>
            <person name="Wu X."/>
            <person name="Mitros T."/>
            <person name="Triplett J."/>
            <person name="Yang X."/>
            <person name="Ye C.Y."/>
            <person name="Mauro-Herrera M."/>
            <person name="Wang L."/>
            <person name="Li P."/>
            <person name="Sharma M."/>
            <person name="Sharma R."/>
            <person name="Ronald P.C."/>
            <person name="Panaud O."/>
            <person name="Kellogg E.A."/>
            <person name="Brutnell T.P."/>
            <person name="Doust A.N."/>
            <person name="Tuskan G.A."/>
            <person name="Rokhsar D."/>
            <person name="Devos K.M."/>
        </authorList>
    </citation>
    <scope>NUCLEOTIDE SEQUENCE [LARGE SCALE GENOMIC DNA]</scope>
    <source>
        <strain evidence="2">Yugu1</strain>
    </source>
</reference>
<evidence type="ECO:0000313" key="2">
    <source>
        <dbReference type="EMBL" id="RCV06314.1"/>
    </source>
</evidence>
<reference evidence="2" key="2">
    <citation type="submission" date="2015-07" db="EMBL/GenBank/DDBJ databases">
        <authorList>
            <person name="Noorani M."/>
        </authorList>
    </citation>
    <scope>NUCLEOTIDE SEQUENCE</scope>
    <source>
        <strain evidence="2">Yugu1</strain>
    </source>
</reference>
<sequence length="165" mass="17635">MAVRLAGPAPVFSLEAHSSWPPSCRSVPSRVIIRQSPHGSGAACTVRLGSEPERQRTHQLTSPSDTPATSAAPSRLPQPVPRRCSPATALQRPSGGPSALTTSTLPNRRHHMERPAGDGVRSRRQATERPRPVCAWVMPSSPIGCQAAPASNQMTLWPHPQLQIG</sequence>
<gene>
    <name evidence="2" type="ORF">SETIT_1G153400v2</name>
</gene>
<dbReference type="AlphaFoldDB" id="A0A368PLE5"/>
<feature type="region of interest" description="Disordered" evidence="1">
    <location>
        <begin position="50"/>
        <end position="130"/>
    </location>
</feature>
<feature type="compositionally biased region" description="Polar residues" evidence="1">
    <location>
        <begin position="58"/>
        <end position="72"/>
    </location>
</feature>
<name>A0A368PLE5_SETIT</name>
<accession>A0A368PLE5</accession>